<sequence>MATKQTQQEMEEHLGQVPSWMEHLAEPASDHSWGIFRDLGLGETNLSKREKALVEVSAAAAMQCPYCTYFHKEEARLAEVSEDELEETINLAGVTRYFSTILHGNEVDHDEFVAETDEIVEYIEEQEAPTADD</sequence>
<evidence type="ECO:0000259" key="1">
    <source>
        <dbReference type="Pfam" id="PF02627"/>
    </source>
</evidence>
<dbReference type="InterPro" id="IPR029032">
    <property type="entry name" value="AhpD-like"/>
</dbReference>
<protein>
    <submittedName>
        <fullName evidence="2">Alkylhydroperoxidase AhpD family core domain-containing protein</fullName>
    </submittedName>
</protein>
<dbReference type="InterPro" id="IPR004675">
    <property type="entry name" value="AhpD_core"/>
</dbReference>
<dbReference type="Pfam" id="PF02627">
    <property type="entry name" value="CMD"/>
    <property type="match status" value="1"/>
</dbReference>
<reference evidence="3" key="1">
    <citation type="submission" date="2016-10" db="EMBL/GenBank/DDBJ databases">
        <authorList>
            <person name="Varghese N."/>
            <person name="Submissions S."/>
        </authorList>
    </citation>
    <scope>NUCLEOTIDE SEQUENCE [LARGE SCALE GENOMIC DNA]</scope>
    <source>
        <strain evidence="3">DSM 25055</strain>
    </source>
</reference>
<keyword evidence="2" id="KW-0560">Oxidoreductase</keyword>
<dbReference type="AlphaFoldDB" id="A0A1H9S979"/>
<dbReference type="PANTHER" id="PTHR33930">
    <property type="entry name" value="ALKYL HYDROPEROXIDE REDUCTASE AHPD"/>
    <property type="match status" value="1"/>
</dbReference>
<dbReference type="SUPFAM" id="SSF69118">
    <property type="entry name" value="AhpD-like"/>
    <property type="match status" value="1"/>
</dbReference>
<dbReference type="STRING" id="1186196.SAMN04489841_4639"/>
<dbReference type="EMBL" id="FOFD01000008">
    <property type="protein sequence ID" value="SER81596.1"/>
    <property type="molecule type" value="Genomic_DNA"/>
</dbReference>
<dbReference type="RefSeq" id="WP_090622552.1">
    <property type="nucleotide sequence ID" value="NZ_FOFD01000008.1"/>
</dbReference>
<name>A0A1H9S979_9EURY</name>
<proteinExistence type="predicted"/>
<dbReference type="GO" id="GO:0051920">
    <property type="term" value="F:peroxiredoxin activity"/>
    <property type="evidence" value="ECO:0007669"/>
    <property type="project" value="InterPro"/>
</dbReference>
<feature type="domain" description="Carboxymuconolactone decarboxylase-like" evidence="1">
    <location>
        <begin position="33"/>
        <end position="103"/>
    </location>
</feature>
<evidence type="ECO:0000313" key="3">
    <source>
        <dbReference type="Proteomes" id="UP000199114"/>
    </source>
</evidence>
<evidence type="ECO:0000313" key="2">
    <source>
        <dbReference type="EMBL" id="SER81596.1"/>
    </source>
</evidence>
<keyword evidence="3" id="KW-1185">Reference proteome</keyword>
<organism evidence="2 3">
    <name type="scientific">Natrinema salaciae</name>
    <dbReference type="NCBI Taxonomy" id="1186196"/>
    <lineage>
        <taxon>Archaea</taxon>
        <taxon>Methanobacteriati</taxon>
        <taxon>Methanobacteriota</taxon>
        <taxon>Stenosarchaea group</taxon>
        <taxon>Halobacteria</taxon>
        <taxon>Halobacteriales</taxon>
        <taxon>Natrialbaceae</taxon>
        <taxon>Natrinema</taxon>
    </lineage>
</organism>
<accession>A0A1H9S979</accession>
<gene>
    <name evidence="2" type="ORF">SAMN04489841_4639</name>
</gene>
<dbReference type="NCBIfam" id="TIGR00778">
    <property type="entry name" value="ahpD_dom"/>
    <property type="match status" value="1"/>
</dbReference>
<dbReference type="PANTHER" id="PTHR33930:SF2">
    <property type="entry name" value="BLR3452 PROTEIN"/>
    <property type="match status" value="1"/>
</dbReference>
<keyword evidence="2" id="KW-0575">Peroxidase</keyword>
<dbReference type="OrthoDB" id="111898at2157"/>
<dbReference type="Gene3D" id="1.20.1290.10">
    <property type="entry name" value="AhpD-like"/>
    <property type="match status" value="1"/>
</dbReference>
<dbReference type="InterPro" id="IPR003779">
    <property type="entry name" value="CMD-like"/>
</dbReference>
<dbReference type="Proteomes" id="UP000199114">
    <property type="component" value="Unassembled WGS sequence"/>
</dbReference>